<dbReference type="GO" id="GO:0005524">
    <property type="term" value="F:ATP binding"/>
    <property type="evidence" value="ECO:0007669"/>
    <property type="project" value="UniProtKB-KW"/>
</dbReference>
<name>A0A382TEG9_9ZZZZ</name>
<dbReference type="InterPro" id="IPR050763">
    <property type="entry name" value="ABC_transporter_ATP-binding"/>
</dbReference>
<dbReference type="InterPro" id="IPR003439">
    <property type="entry name" value="ABC_transporter-like_ATP-bd"/>
</dbReference>
<evidence type="ECO:0000256" key="2">
    <source>
        <dbReference type="ARBA" id="ARBA00022448"/>
    </source>
</evidence>
<organism evidence="6">
    <name type="scientific">marine metagenome</name>
    <dbReference type="NCBI Taxonomy" id="408172"/>
    <lineage>
        <taxon>unclassified sequences</taxon>
        <taxon>metagenomes</taxon>
        <taxon>ecological metagenomes</taxon>
    </lineage>
</organism>
<evidence type="ECO:0000256" key="1">
    <source>
        <dbReference type="ARBA" id="ARBA00005417"/>
    </source>
</evidence>
<keyword evidence="4" id="KW-0067">ATP-binding</keyword>
<sequence>MIKVQNITKTYGATVAVNDVSFEVGKGEILGFLGPNGAGKSTTLKIITSYVVADSGSVYVNDVEALENPMEVRRAIGYLPETTPLYMDMQ</sequence>
<feature type="domain" description="ABC transporter" evidence="5">
    <location>
        <begin position="17"/>
        <end position="86"/>
    </location>
</feature>
<dbReference type="AlphaFoldDB" id="A0A382TEG9"/>
<dbReference type="Pfam" id="PF00005">
    <property type="entry name" value="ABC_tran"/>
    <property type="match status" value="1"/>
</dbReference>
<gene>
    <name evidence="6" type="ORF">METZ01_LOCUS373374</name>
</gene>
<dbReference type="InterPro" id="IPR027417">
    <property type="entry name" value="P-loop_NTPase"/>
</dbReference>
<keyword evidence="2" id="KW-0813">Transport</keyword>
<comment type="similarity">
    <text evidence="1">Belongs to the ABC transporter superfamily.</text>
</comment>
<keyword evidence="3" id="KW-0547">Nucleotide-binding</keyword>
<dbReference type="PANTHER" id="PTHR42711:SF5">
    <property type="entry name" value="ABC TRANSPORTER ATP-BINDING PROTEIN NATA"/>
    <property type="match status" value="1"/>
</dbReference>
<dbReference type="SUPFAM" id="SSF52540">
    <property type="entry name" value="P-loop containing nucleoside triphosphate hydrolases"/>
    <property type="match status" value="1"/>
</dbReference>
<evidence type="ECO:0000313" key="6">
    <source>
        <dbReference type="EMBL" id="SVD20520.1"/>
    </source>
</evidence>
<reference evidence="6" key="1">
    <citation type="submission" date="2018-05" db="EMBL/GenBank/DDBJ databases">
        <authorList>
            <person name="Lanie J.A."/>
            <person name="Ng W.-L."/>
            <person name="Kazmierczak K.M."/>
            <person name="Andrzejewski T.M."/>
            <person name="Davidsen T.M."/>
            <person name="Wayne K.J."/>
            <person name="Tettelin H."/>
            <person name="Glass J.I."/>
            <person name="Rusch D."/>
            <person name="Podicherti R."/>
            <person name="Tsui H.-C.T."/>
            <person name="Winkler M.E."/>
        </authorList>
    </citation>
    <scope>NUCLEOTIDE SEQUENCE</scope>
</reference>
<protein>
    <recommendedName>
        <fullName evidence="5">ABC transporter domain-containing protein</fullName>
    </recommendedName>
</protein>
<evidence type="ECO:0000259" key="5">
    <source>
        <dbReference type="Pfam" id="PF00005"/>
    </source>
</evidence>
<evidence type="ECO:0000256" key="3">
    <source>
        <dbReference type="ARBA" id="ARBA00022741"/>
    </source>
</evidence>
<dbReference type="EMBL" id="UINC01136019">
    <property type="protein sequence ID" value="SVD20520.1"/>
    <property type="molecule type" value="Genomic_DNA"/>
</dbReference>
<dbReference type="GO" id="GO:0016887">
    <property type="term" value="F:ATP hydrolysis activity"/>
    <property type="evidence" value="ECO:0007669"/>
    <property type="project" value="InterPro"/>
</dbReference>
<accession>A0A382TEG9</accession>
<evidence type="ECO:0000256" key="4">
    <source>
        <dbReference type="ARBA" id="ARBA00022840"/>
    </source>
</evidence>
<proteinExistence type="inferred from homology"/>
<dbReference type="PANTHER" id="PTHR42711">
    <property type="entry name" value="ABC TRANSPORTER ATP-BINDING PROTEIN"/>
    <property type="match status" value="1"/>
</dbReference>
<dbReference type="Gene3D" id="3.40.50.300">
    <property type="entry name" value="P-loop containing nucleotide triphosphate hydrolases"/>
    <property type="match status" value="1"/>
</dbReference>
<feature type="non-terminal residue" evidence="6">
    <location>
        <position position="90"/>
    </location>
</feature>